<dbReference type="Proteomes" id="UP000718821">
    <property type="component" value="Unassembled WGS sequence"/>
</dbReference>
<feature type="region of interest" description="Disordered" evidence="1">
    <location>
        <begin position="1"/>
        <end position="27"/>
    </location>
</feature>
<feature type="compositionally biased region" description="Basic and acidic residues" evidence="1">
    <location>
        <begin position="9"/>
        <end position="19"/>
    </location>
</feature>
<name>A0A938WXA0_9BIFI</name>
<dbReference type="EMBL" id="JACLYU010000011">
    <property type="protein sequence ID" value="MBM6699969.1"/>
    <property type="molecule type" value="Genomic_DNA"/>
</dbReference>
<accession>A0A938WXA0</accession>
<reference evidence="2" key="1">
    <citation type="submission" date="2020-08" db="EMBL/GenBank/DDBJ databases">
        <authorList>
            <person name="Cejkova D."/>
            <person name="Kubasova T."/>
            <person name="Jahodarova E."/>
            <person name="Rychlik I."/>
        </authorList>
    </citation>
    <scope>NUCLEOTIDE SEQUENCE</scope>
    <source>
        <strain evidence="2">An836</strain>
    </source>
</reference>
<evidence type="ECO:0000313" key="3">
    <source>
        <dbReference type="Proteomes" id="UP000718821"/>
    </source>
</evidence>
<evidence type="ECO:0000313" key="2">
    <source>
        <dbReference type="EMBL" id="MBM6699969.1"/>
    </source>
</evidence>
<reference evidence="2" key="2">
    <citation type="journal article" date="2021" name="Sci. Rep.">
        <title>The distribution of antibiotic resistance genes in chicken gut microbiota commensals.</title>
        <authorList>
            <person name="Juricova H."/>
            <person name="Matiasovicova J."/>
            <person name="Kubasova T."/>
            <person name="Cejkova D."/>
            <person name="Rychlik I."/>
        </authorList>
    </citation>
    <scope>NUCLEOTIDE SEQUENCE</scope>
    <source>
        <strain evidence="2">An836</strain>
    </source>
</reference>
<dbReference type="AlphaFoldDB" id="A0A938WXA0"/>
<organism evidence="2 3">
    <name type="scientific">Bifidobacterium pullorum subsp. saeculare</name>
    <dbReference type="NCBI Taxonomy" id="78257"/>
    <lineage>
        <taxon>Bacteria</taxon>
        <taxon>Bacillati</taxon>
        <taxon>Actinomycetota</taxon>
        <taxon>Actinomycetes</taxon>
        <taxon>Bifidobacteriales</taxon>
        <taxon>Bifidobacteriaceae</taxon>
        <taxon>Bifidobacterium</taxon>
    </lineage>
</organism>
<evidence type="ECO:0000256" key="1">
    <source>
        <dbReference type="SAM" id="MobiDB-lite"/>
    </source>
</evidence>
<dbReference type="RefSeq" id="WP_204469139.1">
    <property type="nucleotide sequence ID" value="NZ_JACLYU010000011.1"/>
</dbReference>
<gene>
    <name evidence="2" type="ORF">H7U32_06545</name>
</gene>
<proteinExistence type="predicted"/>
<protein>
    <submittedName>
        <fullName evidence="2">Uncharacterized protein</fullName>
    </submittedName>
</protein>
<keyword evidence="3" id="KW-1185">Reference proteome</keyword>
<comment type="caution">
    <text evidence="2">The sequence shown here is derived from an EMBL/GenBank/DDBJ whole genome shotgun (WGS) entry which is preliminary data.</text>
</comment>
<sequence length="260" mass="29878">MTMTVIDDTIDRRPDKHDGAGGTPCEPTMIQPHAIAELFKRVDLSLYGDARRDFLAQVDLEPNRKPDKDFDAMMQRAFEDWFTFDCELDICGQTPFDIASRYLRRKLNCIGRREYTDLREVSATNRASWYRIIDANAVSGRIWLEDRAGGDVYAVHARELASRCDGTKRGTLVGRIAEARGVWKVIGTPLHLSRREDADRAHMRFCRMLGQRRPQYADLVRFLFGRDTGAWVDAAPARDYERIHGVEDVWAKLSRTEPEP</sequence>